<feature type="binding site" evidence="8">
    <location>
        <position position="327"/>
    </location>
    <ligand>
        <name>Mn(2+)</name>
        <dbReference type="ChEBI" id="CHEBI:29035"/>
    </ligand>
</feature>
<dbReference type="RefSeq" id="WP_064481419.1">
    <property type="nucleotide sequence ID" value="NZ_CP015641.1"/>
</dbReference>
<dbReference type="PANTHER" id="PTHR47371">
    <property type="entry name" value="LIPOTEICHOIC ACID SYNTHASE"/>
    <property type="match status" value="1"/>
</dbReference>
<evidence type="ECO:0000256" key="3">
    <source>
        <dbReference type="ARBA" id="ARBA00022692"/>
    </source>
</evidence>
<feature type="transmembrane region" description="Helical" evidence="9">
    <location>
        <begin position="179"/>
        <end position="196"/>
    </location>
</feature>
<dbReference type="InterPro" id="IPR012160">
    <property type="entry name" value="LtaS-like"/>
</dbReference>
<keyword evidence="3 9" id="KW-0812">Transmembrane</keyword>
<dbReference type="InterPro" id="IPR050448">
    <property type="entry name" value="OpgB/LTA_synthase_biosynth"/>
</dbReference>
<dbReference type="CDD" id="cd16015">
    <property type="entry name" value="LTA_synthase"/>
    <property type="match status" value="1"/>
</dbReference>
<feature type="transmembrane region" description="Helical" evidence="9">
    <location>
        <begin position="12"/>
        <end position="33"/>
    </location>
</feature>
<dbReference type="InterPro" id="IPR017850">
    <property type="entry name" value="Alkaline_phosphatase_core_sf"/>
</dbReference>
<dbReference type="AlphaFoldDB" id="A0A172WR12"/>
<evidence type="ECO:0000256" key="2">
    <source>
        <dbReference type="ARBA" id="ARBA00022475"/>
    </source>
</evidence>
<comment type="subcellular location">
    <subcellularLocation>
        <location evidence="1">Cell membrane</location>
        <topology evidence="1">Multi-pass membrane protein</topology>
    </subcellularLocation>
</comment>
<keyword evidence="4 9" id="KW-1133">Transmembrane helix</keyword>
<dbReference type="PIRSF" id="PIRSF005091">
    <property type="entry name" value="Mmb_sulf_HI1246"/>
    <property type="match status" value="1"/>
</dbReference>
<dbReference type="GO" id="GO:0046872">
    <property type="term" value="F:metal ion binding"/>
    <property type="evidence" value="ECO:0007669"/>
    <property type="project" value="UniProtKB-KW"/>
</dbReference>
<organism evidence="11 12">
    <name type="scientific">Stutzerimonas stutzeri</name>
    <name type="common">Pseudomonas stutzeri</name>
    <dbReference type="NCBI Taxonomy" id="316"/>
    <lineage>
        <taxon>Bacteria</taxon>
        <taxon>Pseudomonadati</taxon>
        <taxon>Pseudomonadota</taxon>
        <taxon>Gammaproteobacteria</taxon>
        <taxon>Pseudomonadales</taxon>
        <taxon>Pseudomonadaceae</taxon>
        <taxon>Stutzerimonas</taxon>
    </lineage>
</organism>
<feature type="binding site" evidence="8">
    <location>
        <position position="287"/>
    </location>
    <ligand>
        <name>Mn(2+)</name>
        <dbReference type="ChEBI" id="CHEBI:29035"/>
    </ligand>
</feature>
<evidence type="ECO:0000256" key="1">
    <source>
        <dbReference type="ARBA" id="ARBA00004651"/>
    </source>
</evidence>
<evidence type="ECO:0000256" key="7">
    <source>
        <dbReference type="PIRSR" id="PIRSR005091-2"/>
    </source>
</evidence>
<name>A0A172WR12_STUST</name>
<feature type="transmembrane region" description="Helical" evidence="9">
    <location>
        <begin position="87"/>
        <end position="110"/>
    </location>
</feature>
<feature type="binding site" evidence="8">
    <location>
        <position position="498"/>
    </location>
    <ligand>
        <name>Mn(2+)</name>
        <dbReference type="ChEBI" id="CHEBI:29035"/>
    </ligand>
</feature>
<protein>
    <submittedName>
        <fullName evidence="11">Sulfatase</fullName>
    </submittedName>
</protein>
<feature type="binding site" evidence="7">
    <location>
        <position position="446"/>
    </location>
    <ligand>
        <name>substrate</name>
    </ligand>
</feature>
<dbReference type="Gene3D" id="3.40.720.10">
    <property type="entry name" value="Alkaline Phosphatase, subunit A"/>
    <property type="match status" value="1"/>
</dbReference>
<reference evidence="11 12" key="1">
    <citation type="submission" date="2016-05" db="EMBL/GenBank/DDBJ databases">
        <title>Genome sequence of Pseudomonas stutzeri 273 and identification of the exopolysaccharide biosynthesis locus.</title>
        <authorList>
            <person name="Wu S."/>
            <person name="Sun C."/>
        </authorList>
    </citation>
    <scope>NUCLEOTIDE SEQUENCE [LARGE SCALE GENOMIC DNA]</scope>
    <source>
        <strain evidence="11 12">273</strain>
    </source>
</reference>
<evidence type="ECO:0000256" key="6">
    <source>
        <dbReference type="PIRSR" id="PIRSR005091-1"/>
    </source>
</evidence>
<feature type="transmembrane region" description="Helical" evidence="9">
    <location>
        <begin position="53"/>
        <end position="75"/>
    </location>
</feature>
<dbReference type="EMBL" id="CP015641">
    <property type="protein sequence ID" value="ANF25719.1"/>
    <property type="molecule type" value="Genomic_DNA"/>
</dbReference>
<evidence type="ECO:0000259" key="10">
    <source>
        <dbReference type="Pfam" id="PF00884"/>
    </source>
</evidence>
<dbReference type="Proteomes" id="UP000077787">
    <property type="component" value="Chromosome"/>
</dbReference>
<dbReference type="OrthoDB" id="9760224at2"/>
<keyword evidence="5 9" id="KW-0472">Membrane</keyword>
<evidence type="ECO:0000313" key="12">
    <source>
        <dbReference type="Proteomes" id="UP000077787"/>
    </source>
</evidence>
<keyword evidence="2" id="KW-1003">Cell membrane</keyword>
<dbReference type="Gene3D" id="3.30.1120.80">
    <property type="match status" value="1"/>
</dbReference>
<proteinExistence type="predicted"/>
<feature type="domain" description="Sulfatase N-terminal" evidence="10">
    <location>
        <begin position="280"/>
        <end position="549"/>
    </location>
</feature>
<dbReference type="PANTHER" id="PTHR47371:SF3">
    <property type="entry name" value="PHOSPHOGLYCEROL TRANSFERASE I"/>
    <property type="match status" value="1"/>
</dbReference>
<sequence length="652" mass="72630">MTLLRHAQLRYLSLLAGLWLGVFLITRSALLFAHWQEAASGLDGLLQIYGLGLIYDLEFLSFAALPLACYLLMCPKRIWASRWHRRGLTLLLALSLYAMLFTALAEWLFWDEFGVRFNFIAVDYLVYSDEVLHNILESYPVYALLGLMALVTLSATAVLKRPIRRALEAPSLPFRARAVTLAGLLVTATASALIIGQDFPRGIGGNVYRRELASNGPFQFFAAFRNNELDYRQFYPTLPQVAVADSLRAEVGEPNARFIGQDPLDIRRVIDNPGQPRKLNVVLITVESLSAKYLGSVGDTRGLTPNLDQLRQQSLYLNNFYATGTRTDRGLEAITLSVPPTPGRSIVKRIGRESGFASLGQQLRAQGYDSVFLYGGRGYFDNMGAFFSGNGYRVVDQSSADEADIHFKNAWGMADEDLYQLALREADADYAVGKPFLLQMMTTSNHRPYTYPDGRIDIPSGEGREGAVKYTDATIGEFLRNARSKPWFANTLFVIVADHTAGSAGSQDLPVANYHIPLFIYAPSLIEPREVDRVASQIDIAPTLIGLLNLDYVSTFFGRNLLRDDGQPGRALIGNYQHLGLFDGKDLAILSPRRGMRRHDDALQASRELSANSDDPLVRRDIAYYQGASYDYGHALLGWKRPQPIATQLSQR</sequence>
<dbReference type="GO" id="GO:0005886">
    <property type="term" value="C:plasma membrane"/>
    <property type="evidence" value="ECO:0007669"/>
    <property type="project" value="UniProtKB-SubCell"/>
</dbReference>
<dbReference type="SUPFAM" id="SSF53649">
    <property type="entry name" value="Alkaline phosphatase-like"/>
    <property type="match status" value="1"/>
</dbReference>
<dbReference type="InterPro" id="IPR000917">
    <property type="entry name" value="Sulfatase_N"/>
</dbReference>
<evidence type="ECO:0000256" key="4">
    <source>
        <dbReference type="ARBA" id="ARBA00022989"/>
    </source>
</evidence>
<feature type="binding site" evidence="8">
    <location>
        <position position="499"/>
    </location>
    <ligand>
        <name>Mn(2+)</name>
        <dbReference type="ChEBI" id="CHEBI:29035"/>
    </ligand>
</feature>
<feature type="active site" evidence="6">
    <location>
        <position position="327"/>
    </location>
</feature>
<dbReference type="Pfam" id="PF00884">
    <property type="entry name" value="Sulfatase"/>
    <property type="match status" value="1"/>
</dbReference>
<accession>A0A172WR12</accession>
<keyword evidence="7" id="KW-0464">Manganese</keyword>
<evidence type="ECO:0000313" key="11">
    <source>
        <dbReference type="EMBL" id="ANF25719.1"/>
    </source>
</evidence>
<keyword evidence="7" id="KW-0479">Metal-binding</keyword>
<gene>
    <name evidence="11" type="ORF">PS273GM_11460</name>
</gene>
<evidence type="ECO:0000256" key="8">
    <source>
        <dbReference type="PIRSR" id="PIRSR005091-3"/>
    </source>
</evidence>
<evidence type="ECO:0000256" key="5">
    <source>
        <dbReference type="ARBA" id="ARBA00023136"/>
    </source>
</evidence>
<feature type="transmembrane region" description="Helical" evidence="9">
    <location>
        <begin position="139"/>
        <end position="159"/>
    </location>
</feature>
<evidence type="ECO:0000256" key="9">
    <source>
        <dbReference type="SAM" id="Phobius"/>
    </source>
</evidence>